<evidence type="ECO:0000313" key="2">
    <source>
        <dbReference type="EMBL" id="TPG08526.1"/>
    </source>
</evidence>
<dbReference type="EMBL" id="RCZO01000005">
    <property type="protein sequence ID" value="TPG08526.1"/>
    <property type="molecule type" value="Genomic_DNA"/>
</dbReference>
<protein>
    <submittedName>
        <fullName evidence="2">DUF427 domain-containing protein</fullName>
    </submittedName>
</protein>
<keyword evidence="3" id="KW-1185">Reference proteome</keyword>
<dbReference type="InterPro" id="IPR038694">
    <property type="entry name" value="DUF427_sf"/>
</dbReference>
<dbReference type="OrthoDB" id="4565346at2"/>
<dbReference type="RefSeq" id="WP_140652066.1">
    <property type="nucleotide sequence ID" value="NZ_RCZB01000003.1"/>
</dbReference>
<feature type="domain" description="DUF427" evidence="1">
    <location>
        <begin position="1"/>
        <end position="87"/>
    </location>
</feature>
<dbReference type="Gene3D" id="2.170.150.40">
    <property type="entry name" value="Domain of unknown function (DUF427)"/>
    <property type="match status" value="1"/>
</dbReference>
<dbReference type="Pfam" id="PF04248">
    <property type="entry name" value="NTP_transf_9"/>
    <property type="match status" value="1"/>
</dbReference>
<reference evidence="2 3" key="1">
    <citation type="journal article" date="2019" name="Environ. Microbiol.">
        <title>Species interactions and distinct microbial communities in high Arctic permafrost affected cryosols are associated with the CH4 and CO2 gas fluxes.</title>
        <authorList>
            <person name="Altshuler I."/>
            <person name="Hamel J."/>
            <person name="Turney S."/>
            <person name="Magnuson E."/>
            <person name="Levesque R."/>
            <person name="Greer C."/>
            <person name="Whyte L.G."/>
        </authorList>
    </citation>
    <scope>NUCLEOTIDE SEQUENCE [LARGE SCALE GENOMIC DNA]</scope>
    <source>
        <strain evidence="2 3">S13Y</strain>
    </source>
</reference>
<proteinExistence type="predicted"/>
<organism evidence="2 3">
    <name type="scientific">Rhodanobacter glycinis</name>
    <dbReference type="NCBI Taxonomy" id="582702"/>
    <lineage>
        <taxon>Bacteria</taxon>
        <taxon>Pseudomonadati</taxon>
        <taxon>Pseudomonadota</taxon>
        <taxon>Gammaproteobacteria</taxon>
        <taxon>Lysobacterales</taxon>
        <taxon>Rhodanobacteraceae</taxon>
        <taxon>Rhodanobacter</taxon>
    </lineage>
</organism>
<dbReference type="PANTHER" id="PTHR34310:SF5">
    <property type="entry name" value="DUF427 DOMAIN PROTEIN (AFU_ORTHOLOGUE AFUA_3G02220)"/>
    <property type="match status" value="1"/>
</dbReference>
<accession>A0A502FE97</accession>
<dbReference type="PANTHER" id="PTHR34310">
    <property type="entry name" value="DUF427 DOMAIN PROTEIN (AFU_ORTHOLOGUE AFUA_3G02220)"/>
    <property type="match status" value="1"/>
</dbReference>
<comment type="caution">
    <text evidence="2">The sequence shown here is derived from an EMBL/GenBank/DDBJ whole genome shotgun (WGS) entry which is preliminary data.</text>
</comment>
<sequence length="93" mass="10382">MRAMWRGAVLAQSDDTVVVEGNHYFPAASLQREHFRDSEHHTTCPWKGTASYLDVVVGDEVNANAAWYYATPSAAAAQIRDRVAFWRGVDVVD</sequence>
<name>A0A502FE97_9GAMM</name>
<dbReference type="InterPro" id="IPR007361">
    <property type="entry name" value="DUF427"/>
</dbReference>
<dbReference type="AlphaFoldDB" id="A0A502FE97"/>
<dbReference type="Proteomes" id="UP000319486">
    <property type="component" value="Unassembled WGS sequence"/>
</dbReference>
<evidence type="ECO:0000259" key="1">
    <source>
        <dbReference type="Pfam" id="PF04248"/>
    </source>
</evidence>
<gene>
    <name evidence="2" type="ORF">EAH88_09735</name>
</gene>
<evidence type="ECO:0000313" key="3">
    <source>
        <dbReference type="Proteomes" id="UP000319486"/>
    </source>
</evidence>